<evidence type="ECO:0000256" key="1">
    <source>
        <dbReference type="SAM" id="SignalP"/>
    </source>
</evidence>
<dbReference type="Proteomes" id="UP000019423">
    <property type="component" value="Chromosome"/>
</dbReference>
<dbReference type="PANTHER" id="PTHR35580">
    <property type="entry name" value="CELL SURFACE GLYCOPROTEIN (S-LAYER PROTEIN)-LIKE PROTEIN"/>
    <property type="match status" value="1"/>
</dbReference>
<dbReference type="InterPro" id="IPR052918">
    <property type="entry name" value="Motility_Chemotaxis_Reg"/>
</dbReference>
<dbReference type="AlphaFoldDB" id="W8EZ25"/>
<organism evidence="2 3">
    <name type="scientific">Hymenobacter swuensis DY53</name>
    <dbReference type="NCBI Taxonomy" id="1227739"/>
    <lineage>
        <taxon>Bacteria</taxon>
        <taxon>Pseudomonadati</taxon>
        <taxon>Bacteroidota</taxon>
        <taxon>Cytophagia</taxon>
        <taxon>Cytophagales</taxon>
        <taxon>Hymenobacteraceae</taxon>
        <taxon>Hymenobacter</taxon>
    </lineage>
</organism>
<feature type="chain" id="PRO_5004907978" description="Secretion system C-terminal sorting domain-containing protein" evidence="1">
    <location>
        <begin position="24"/>
        <end position="999"/>
    </location>
</feature>
<dbReference type="InterPro" id="IPR010620">
    <property type="entry name" value="SBBP_repeat"/>
</dbReference>
<dbReference type="SUPFAM" id="SSF63829">
    <property type="entry name" value="Calcium-dependent phosphotriesterase"/>
    <property type="match status" value="2"/>
</dbReference>
<accession>W8EZ25</accession>
<dbReference type="STRING" id="1227739.Hsw_1402"/>
<feature type="signal peptide" evidence="1">
    <location>
        <begin position="1"/>
        <end position="23"/>
    </location>
</feature>
<dbReference type="Pfam" id="PF06739">
    <property type="entry name" value="SBBP"/>
    <property type="match status" value="1"/>
</dbReference>
<dbReference type="EMBL" id="CP007145">
    <property type="protein sequence ID" value="AHJ96997.1"/>
    <property type="molecule type" value="Genomic_DNA"/>
</dbReference>
<gene>
    <name evidence="2" type="ORF">Hsw_1402</name>
</gene>
<dbReference type="eggNOG" id="COG1520">
    <property type="taxonomic scope" value="Bacteria"/>
</dbReference>
<evidence type="ECO:0000313" key="2">
    <source>
        <dbReference type="EMBL" id="AHJ96997.1"/>
    </source>
</evidence>
<dbReference type="NCBIfam" id="TIGR04183">
    <property type="entry name" value="Por_Secre_tail"/>
    <property type="match status" value="1"/>
</dbReference>
<keyword evidence="3" id="KW-1185">Reference proteome</keyword>
<dbReference type="InterPro" id="IPR026444">
    <property type="entry name" value="Secre_tail"/>
</dbReference>
<keyword evidence="1" id="KW-0732">Signal</keyword>
<dbReference type="KEGG" id="hsw:Hsw_1402"/>
<dbReference type="SUPFAM" id="SSF101898">
    <property type="entry name" value="NHL repeat"/>
    <property type="match status" value="1"/>
</dbReference>
<name>W8EZ25_9BACT</name>
<proteinExistence type="predicted"/>
<dbReference type="PATRIC" id="fig|1227739.3.peg.1635"/>
<dbReference type="HOGENOM" id="CLU_299923_0_0_10"/>
<evidence type="ECO:0000313" key="3">
    <source>
        <dbReference type="Proteomes" id="UP000019423"/>
    </source>
</evidence>
<reference evidence="2 3" key="1">
    <citation type="submission" date="2014-01" db="EMBL/GenBank/DDBJ databases">
        <title>Complete genome sequence of ionizing-radiation resistance bacterium Hymenobacter swuensis DY53.</title>
        <authorList>
            <person name="Jung J.-H."/>
            <person name="Jeong S.-W."/>
            <person name="Joe M.-H."/>
            <person name="Cho y.-j."/>
            <person name="Kim M.-K."/>
            <person name="Lim S.-Y."/>
        </authorList>
    </citation>
    <scope>NUCLEOTIDE SEQUENCE [LARGE SCALE GENOMIC DNA]</scope>
    <source>
        <strain evidence="2 3">DY53</strain>
    </source>
</reference>
<protein>
    <recommendedName>
        <fullName evidence="4">Secretion system C-terminal sorting domain-containing protein</fullName>
    </recommendedName>
</protein>
<sequence>MYRVLRLWLLLCGLVTSSFSALAQSWNQVAPLDVRTVNGVASGARTAVDAAGNVYVSGTFRGTITLGNTTLTSTGQTDIFVAKLNSAGQWQWAAAGGSAADDSNTGLALDATGNVYLTGDFSGSSAVFGSSTLTNGGATDPYVAKLSASGQWLWATSAAGPVTDHSSGLALDAAGNVLIAGTFGGAAFGSIALFTSGGVNAFVAKLSPSGQWLWAVQGGGPADDYANGIATDAAGNAYIIGYAHSGSITFGTINTSSNTTGGFVAKLNPSGQWQWVEKVASMTVNDSQFANYGHAIAADAAGNVCIMAPFTSVITLGSTTLTSAGHHDIYVAKLNTGGQWLWATRAGGSDTEQGRSIAIDGTGSVYVTGGFKSRPAAFGSSQLSNTSTQATDGFVAKLDASGQWLWASAVASRAGIVEGVAVDAAGNAYTTGQAEDDITLGTIQLPSTQILQNNSSSYADLFVAKISGGQWQWAVREAGGGDQVLGSSTWDAAGNAYVLGYFKGRIQLGNQVLTSPTTAGYVAKRSTSGQWQWAVPITGLDSRNNTVQTISLDAAGNVLISGVYRASLVLGSTTLATPTGSSRIGSFVAKLSADGQWQWAIGTAGNFSTDHSLDAQGNVYLTGTLQNSSTFGTTTLTPSAAQELYVAKLGANGQWQWAIAGPGASSTAIATDASGNSYLTGNYLRSVAFGPTTLTATSGRDIFMAKLTANGQWLWANTAGGASNEFTHDIVVDAAGSVYLTGQFASAMTFGNTTLSYSGDPPNFFGTPDTFVAKADANGQWQWAVSPTCVGTDYGSRLAVDSRGDVYVLGNLQSAAAMFGSTTLVGTSPSAGNRALDVYVAKLSSGGQWRWALSASSQDRNDPIDLAVDASGTVRASGNFRGQNVAFGTIILPNGPYTTGVLLQIGGNVLKTAQPASDAAPVQAYPNPYTSLLTLQLPWSGPIEVTAHDVLGRVRLRKQVRAQAGQQLALPDAASWPSGVYLLTIRQGDRQQVLKVVRQ</sequence>
<dbReference type="PANTHER" id="PTHR35580:SF1">
    <property type="entry name" value="PHYTASE-LIKE DOMAIN-CONTAINING PROTEIN"/>
    <property type="match status" value="1"/>
</dbReference>
<dbReference type="Gene3D" id="2.120.10.30">
    <property type="entry name" value="TolB, C-terminal domain"/>
    <property type="match status" value="1"/>
</dbReference>
<dbReference type="InterPro" id="IPR011042">
    <property type="entry name" value="6-blade_b-propeller_TolB-like"/>
</dbReference>
<evidence type="ECO:0008006" key="4">
    <source>
        <dbReference type="Google" id="ProtNLM"/>
    </source>
</evidence>
<dbReference type="eggNOG" id="COG3420">
    <property type="taxonomic scope" value="Bacteria"/>
</dbReference>